<keyword evidence="2" id="KW-1185">Reference proteome</keyword>
<evidence type="ECO:0000313" key="1">
    <source>
        <dbReference type="EMBL" id="BDG01086.1"/>
    </source>
</evidence>
<dbReference type="RefSeq" id="WP_248357453.1">
    <property type="nucleotide sequence ID" value="NZ_AP025591.1"/>
</dbReference>
<dbReference type="Proteomes" id="UP001162891">
    <property type="component" value="Chromosome"/>
</dbReference>
<dbReference type="SUPFAM" id="SSF50341">
    <property type="entry name" value="CheW-like"/>
    <property type="match status" value="1"/>
</dbReference>
<dbReference type="EMBL" id="AP025591">
    <property type="protein sequence ID" value="BDG01086.1"/>
    <property type="molecule type" value="Genomic_DNA"/>
</dbReference>
<evidence type="ECO:0008006" key="3">
    <source>
        <dbReference type="Google" id="ProtNLM"/>
    </source>
</evidence>
<reference evidence="2" key="1">
    <citation type="journal article" date="2022" name="Int. J. Syst. Evol. Microbiol.">
        <title>Anaeromyxobacter oryzae sp. nov., Anaeromyxobacter diazotrophicus sp. nov. and Anaeromyxobacter paludicola sp. nov., isolated from paddy soils.</title>
        <authorList>
            <person name="Itoh H."/>
            <person name="Xu Z."/>
            <person name="Mise K."/>
            <person name="Masuda Y."/>
            <person name="Ushijima N."/>
            <person name="Hayakawa C."/>
            <person name="Shiratori Y."/>
            <person name="Senoo K."/>
        </authorList>
    </citation>
    <scope>NUCLEOTIDE SEQUENCE [LARGE SCALE GENOMIC DNA]</scope>
    <source>
        <strain evidence="2">Red232</strain>
    </source>
</reference>
<name>A0ABM7WNQ2_9BACT</name>
<sequence>MTLALGLPRIVVQDADALERRARALAEPATEEGGGDALRVVVFRLGGAPCAIDAAVVERAVVALASPFDVPLASGEERTVAFVEERPLAVADLAGLAARRPRAAAALHGAPALVLRADEGLVAVVIDGPLELAEERVAASAVDADGSALGVRIAGRLAGGAALLDGGWLAAWAWKAASG</sequence>
<accession>A0ABM7WNQ2</accession>
<organism evidence="1 2">
    <name type="scientific">Anaeromyxobacter oryzae</name>
    <dbReference type="NCBI Taxonomy" id="2918170"/>
    <lineage>
        <taxon>Bacteria</taxon>
        <taxon>Pseudomonadati</taxon>
        <taxon>Myxococcota</taxon>
        <taxon>Myxococcia</taxon>
        <taxon>Myxococcales</taxon>
        <taxon>Cystobacterineae</taxon>
        <taxon>Anaeromyxobacteraceae</taxon>
        <taxon>Anaeromyxobacter</taxon>
    </lineage>
</organism>
<gene>
    <name evidence="1" type="ORF">AMOR_00820</name>
</gene>
<proteinExistence type="predicted"/>
<dbReference type="InterPro" id="IPR036061">
    <property type="entry name" value="CheW-like_dom_sf"/>
</dbReference>
<protein>
    <recommendedName>
        <fullName evidence="3">CheW-like domain-containing protein</fullName>
    </recommendedName>
</protein>
<evidence type="ECO:0000313" key="2">
    <source>
        <dbReference type="Proteomes" id="UP001162891"/>
    </source>
</evidence>